<dbReference type="PANTHER" id="PTHR23235">
    <property type="entry name" value="KRUEPPEL-LIKE TRANSCRIPTION FACTOR"/>
    <property type="match status" value="1"/>
</dbReference>
<dbReference type="FunFam" id="3.30.160.60:FF:000100">
    <property type="entry name" value="Zinc finger 45-like"/>
    <property type="match status" value="1"/>
</dbReference>
<dbReference type="OrthoDB" id="654211at2759"/>
<dbReference type="AlphaFoldDB" id="A0A9Q1DHG8"/>
<evidence type="ECO:0000259" key="7">
    <source>
        <dbReference type="PROSITE" id="PS50157"/>
    </source>
</evidence>
<evidence type="ECO:0000256" key="6">
    <source>
        <dbReference type="SAM" id="MobiDB-lite"/>
    </source>
</evidence>
<proteinExistence type="predicted"/>
<keyword evidence="1" id="KW-0479">Metal-binding</keyword>
<keyword evidence="9" id="KW-1185">Reference proteome</keyword>
<feature type="region of interest" description="Disordered" evidence="6">
    <location>
        <begin position="196"/>
        <end position="217"/>
    </location>
</feature>
<dbReference type="PANTHER" id="PTHR23235:SF120">
    <property type="entry name" value="KRUPPEL-LIKE FACTOR 15"/>
    <property type="match status" value="1"/>
</dbReference>
<keyword evidence="4" id="KW-0862">Zinc</keyword>
<comment type="caution">
    <text evidence="8">The sequence shown here is derived from an EMBL/GenBank/DDBJ whole genome shotgun (WGS) entry which is preliminary data.</text>
</comment>
<organism evidence="8 9">
    <name type="scientific">Conger conger</name>
    <name type="common">Conger eel</name>
    <name type="synonym">Muraena conger</name>
    <dbReference type="NCBI Taxonomy" id="82655"/>
    <lineage>
        <taxon>Eukaryota</taxon>
        <taxon>Metazoa</taxon>
        <taxon>Chordata</taxon>
        <taxon>Craniata</taxon>
        <taxon>Vertebrata</taxon>
        <taxon>Euteleostomi</taxon>
        <taxon>Actinopterygii</taxon>
        <taxon>Neopterygii</taxon>
        <taxon>Teleostei</taxon>
        <taxon>Anguilliformes</taxon>
        <taxon>Congridae</taxon>
        <taxon>Conger</taxon>
    </lineage>
</organism>
<feature type="domain" description="C2H2-type" evidence="7">
    <location>
        <begin position="293"/>
        <end position="320"/>
    </location>
</feature>
<dbReference type="InterPro" id="IPR036236">
    <property type="entry name" value="Znf_C2H2_sf"/>
</dbReference>
<gene>
    <name evidence="8" type="ORF">COCON_G00100640</name>
</gene>
<dbReference type="PROSITE" id="PS00028">
    <property type="entry name" value="ZINC_FINGER_C2H2_1"/>
    <property type="match status" value="3"/>
</dbReference>
<dbReference type="EMBL" id="JAFJMO010000007">
    <property type="protein sequence ID" value="KAJ8271205.1"/>
    <property type="molecule type" value="Genomic_DNA"/>
</dbReference>
<reference evidence="8" key="1">
    <citation type="journal article" date="2023" name="Science">
        <title>Genome structures resolve the early diversification of teleost fishes.</title>
        <authorList>
            <person name="Parey E."/>
            <person name="Louis A."/>
            <person name="Montfort J."/>
            <person name="Bouchez O."/>
            <person name="Roques C."/>
            <person name="Iampietro C."/>
            <person name="Lluch J."/>
            <person name="Castinel A."/>
            <person name="Donnadieu C."/>
            <person name="Desvignes T."/>
            <person name="Floi Bucao C."/>
            <person name="Jouanno E."/>
            <person name="Wen M."/>
            <person name="Mejri S."/>
            <person name="Dirks R."/>
            <person name="Jansen H."/>
            <person name="Henkel C."/>
            <person name="Chen W.J."/>
            <person name="Zahm M."/>
            <person name="Cabau C."/>
            <person name="Klopp C."/>
            <person name="Thompson A.W."/>
            <person name="Robinson-Rechavi M."/>
            <person name="Braasch I."/>
            <person name="Lecointre G."/>
            <person name="Bobe J."/>
            <person name="Postlethwait J.H."/>
            <person name="Berthelot C."/>
            <person name="Roest Crollius H."/>
            <person name="Guiguen Y."/>
        </authorList>
    </citation>
    <scope>NUCLEOTIDE SEQUENCE</scope>
    <source>
        <strain evidence="8">Concon-B</strain>
    </source>
</reference>
<feature type="compositionally biased region" description="Basic and acidic residues" evidence="6">
    <location>
        <begin position="117"/>
        <end position="167"/>
    </location>
</feature>
<accession>A0A9Q1DHG8</accession>
<protein>
    <recommendedName>
        <fullName evidence="7">C2H2-type domain-containing protein</fullName>
    </recommendedName>
</protein>
<dbReference type="FunFam" id="3.30.160.60:FF:000624">
    <property type="entry name" value="zinc finger protein 697"/>
    <property type="match status" value="1"/>
</dbReference>
<evidence type="ECO:0000313" key="8">
    <source>
        <dbReference type="EMBL" id="KAJ8271205.1"/>
    </source>
</evidence>
<evidence type="ECO:0000256" key="2">
    <source>
        <dbReference type="ARBA" id="ARBA00022737"/>
    </source>
</evidence>
<dbReference type="Gene3D" id="3.30.160.60">
    <property type="entry name" value="Classic Zinc Finger"/>
    <property type="match status" value="3"/>
</dbReference>
<evidence type="ECO:0000256" key="1">
    <source>
        <dbReference type="ARBA" id="ARBA00022723"/>
    </source>
</evidence>
<dbReference type="GO" id="GO:0000981">
    <property type="term" value="F:DNA-binding transcription factor activity, RNA polymerase II-specific"/>
    <property type="evidence" value="ECO:0007669"/>
    <property type="project" value="TreeGrafter"/>
</dbReference>
<evidence type="ECO:0000256" key="3">
    <source>
        <dbReference type="ARBA" id="ARBA00022771"/>
    </source>
</evidence>
<keyword evidence="3 5" id="KW-0863">Zinc-finger</keyword>
<sequence length="372" mass="40625">MSNSAVFQTQLASVIDTMAKTAMTEIIKLVDDYSAILRWEMYRSQNENEGLKKKIEVMENERLTPRDSVAGARDGSGNGRSPGTLISDPSRGQGTTKVSEFDGGNSILYPRNGFANRDCDARGDGERTYEPAPHTDEPPSDPERLVIKQEGPEEAGRASHPRAREGEQQGALQCPALPVARRRAPGQHCEECVAPAEGADEQPRPHRTQLSLQSPGLCGESGRGAGSGFLSHDGAVGRCSHTDTDELPLCYTPHQQGALLQYEPAGDQATLNPGSADPNPDPPGKSLRGETALSCMYCGKSFPYLSYLKRHISNHTGERPHRCAQCGRCFIRRSHLVRHQQVHTGVKPFDCALCGRKFARLSHLDRHLSTHV</sequence>
<feature type="domain" description="C2H2-type" evidence="7">
    <location>
        <begin position="321"/>
        <end position="348"/>
    </location>
</feature>
<keyword evidence="2" id="KW-0677">Repeat</keyword>
<name>A0A9Q1DHG8_CONCO</name>
<evidence type="ECO:0000256" key="5">
    <source>
        <dbReference type="PROSITE-ProRule" id="PRU00042"/>
    </source>
</evidence>
<dbReference type="SMART" id="SM00355">
    <property type="entry name" value="ZnF_C2H2"/>
    <property type="match status" value="3"/>
</dbReference>
<dbReference type="PROSITE" id="PS50157">
    <property type="entry name" value="ZINC_FINGER_C2H2_2"/>
    <property type="match status" value="3"/>
</dbReference>
<dbReference type="Proteomes" id="UP001152803">
    <property type="component" value="Unassembled WGS sequence"/>
</dbReference>
<dbReference type="GO" id="GO:0008270">
    <property type="term" value="F:zinc ion binding"/>
    <property type="evidence" value="ECO:0007669"/>
    <property type="project" value="UniProtKB-KW"/>
</dbReference>
<evidence type="ECO:0000313" key="9">
    <source>
        <dbReference type="Proteomes" id="UP001152803"/>
    </source>
</evidence>
<feature type="region of interest" description="Disordered" evidence="6">
    <location>
        <begin position="64"/>
        <end position="174"/>
    </location>
</feature>
<dbReference type="GO" id="GO:0000978">
    <property type="term" value="F:RNA polymerase II cis-regulatory region sequence-specific DNA binding"/>
    <property type="evidence" value="ECO:0007669"/>
    <property type="project" value="TreeGrafter"/>
</dbReference>
<feature type="domain" description="C2H2-type" evidence="7">
    <location>
        <begin position="349"/>
        <end position="372"/>
    </location>
</feature>
<dbReference type="Pfam" id="PF00096">
    <property type="entry name" value="zf-C2H2"/>
    <property type="match status" value="3"/>
</dbReference>
<dbReference type="FunFam" id="3.30.160.60:FF:000295">
    <property type="entry name" value="zinc finger protein 19"/>
    <property type="match status" value="1"/>
</dbReference>
<evidence type="ECO:0000256" key="4">
    <source>
        <dbReference type="ARBA" id="ARBA00022833"/>
    </source>
</evidence>
<dbReference type="SUPFAM" id="SSF57667">
    <property type="entry name" value="beta-beta-alpha zinc fingers"/>
    <property type="match status" value="2"/>
</dbReference>
<feature type="region of interest" description="Disordered" evidence="6">
    <location>
        <begin position="266"/>
        <end position="287"/>
    </location>
</feature>
<dbReference type="InterPro" id="IPR013087">
    <property type="entry name" value="Znf_C2H2_type"/>
</dbReference>